<organism evidence="1 2">
    <name type="scientific">Candidatus Zambryskibacteria bacterium RIFCSPHIGHO2_01_FULL_49_18</name>
    <dbReference type="NCBI Taxonomy" id="1802740"/>
    <lineage>
        <taxon>Bacteria</taxon>
        <taxon>Candidatus Zambryskiibacteriota</taxon>
    </lineage>
</organism>
<sequence>MGDQRSKGGKAGYEYLLAYKITVPIYDYTVEFCKRYFHKLSSRRTQDQMVQAARSGMQNLLEGNQQASLEGYIKLVGINSASLEELLKDYLAYGRQNKIEIYGKEKSEREVREIGEVWESINKTKTLPDNPNFPDFPKDECHALNLMLTLTNQAIYLQKKLHTSLEEKFIKEGGFREKLFRKRMRYRSKGGTIPL</sequence>
<evidence type="ECO:0000313" key="1">
    <source>
        <dbReference type="EMBL" id="OHA91677.1"/>
    </source>
</evidence>
<dbReference type="AlphaFoldDB" id="A0A1G2T307"/>
<evidence type="ECO:0000313" key="2">
    <source>
        <dbReference type="Proteomes" id="UP000178612"/>
    </source>
</evidence>
<evidence type="ECO:0008006" key="3">
    <source>
        <dbReference type="Google" id="ProtNLM"/>
    </source>
</evidence>
<protein>
    <recommendedName>
        <fullName evidence="3">Four helix bundle protein</fullName>
    </recommendedName>
</protein>
<dbReference type="NCBIfam" id="TIGR02436">
    <property type="entry name" value="four helix bundle protein"/>
    <property type="match status" value="1"/>
</dbReference>
<dbReference type="SUPFAM" id="SSF158446">
    <property type="entry name" value="IVS-encoded protein-like"/>
    <property type="match status" value="1"/>
</dbReference>
<dbReference type="InterPro" id="IPR026354">
    <property type="entry name" value="4helix_suffix_dom"/>
</dbReference>
<gene>
    <name evidence="1" type="ORF">A2758_00175</name>
</gene>
<dbReference type="InterPro" id="IPR036583">
    <property type="entry name" value="23S_rRNA_IVS_sf"/>
</dbReference>
<dbReference type="InterPro" id="IPR012657">
    <property type="entry name" value="23S_rRNA-intervening_sequence"/>
</dbReference>
<accession>A0A1G2T307</accession>
<dbReference type="NCBIfam" id="TIGR04258">
    <property type="entry name" value="4helix_suffix"/>
    <property type="match status" value="1"/>
</dbReference>
<name>A0A1G2T307_9BACT</name>
<comment type="caution">
    <text evidence="1">The sequence shown here is derived from an EMBL/GenBank/DDBJ whole genome shotgun (WGS) entry which is preliminary data.</text>
</comment>
<dbReference type="Gene3D" id="1.20.1440.60">
    <property type="entry name" value="23S rRNA-intervening sequence"/>
    <property type="match status" value="1"/>
</dbReference>
<proteinExistence type="predicted"/>
<dbReference type="Proteomes" id="UP000178612">
    <property type="component" value="Unassembled WGS sequence"/>
</dbReference>
<reference evidence="1 2" key="1">
    <citation type="journal article" date="2016" name="Nat. Commun.">
        <title>Thousands of microbial genomes shed light on interconnected biogeochemical processes in an aquifer system.</title>
        <authorList>
            <person name="Anantharaman K."/>
            <person name="Brown C.T."/>
            <person name="Hug L.A."/>
            <person name="Sharon I."/>
            <person name="Castelle C.J."/>
            <person name="Probst A.J."/>
            <person name="Thomas B.C."/>
            <person name="Singh A."/>
            <person name="Wilkins M.J."/>
            <person name="Karaoz U."/>
            <person name="Brodie E.L."/>
            <person name="Williams K.H."/>
            <person name="Hubbard S.S."/>
            <person name="Banfield J.F."/>
        </authorList>
    </citation>
    <scope>NUCLEOTIDE SEQUENCE [LARGE SCALE GENOMIC DNA]</scope>
</reference>
<dbReference type="EMBL" id="MHVJ01000011">
    <property type="protein sequence ID" value="OHA91677.1"/>
    <property type="molecule type" value="Genomic_DNA"/>
</dbReference>